<dbReference type="InterPro" id="IPR050366">
    <property type="entry name" value="BP-dependent_transpt_permease"/>
</dbReference>
<feature type="transmembrane region" description="Helical" evidence="9">
    <location>
        <begin position="96"/>
        <end position="121"/>
    </location>
</feature>
<dbReference type="InterPro" id="IPR000515">
    <property type="entry name" value="MetI-like"/>
</dbReference>
<evidence type="ECO:0000256" key="8">
    <source>
        <dbReference type="ARBA" id="ARBA00024202"/>
    </source>
</evidence>
<dbReference type="Proteomes" id="UP000030380">
    <property type="component" value="Unassembled WGS sequence"/>
</dbReference>
<dbReference type="Gene3D" id="1.10.3720.10">
    <property type="entry name" value="MetI-like"/>
    <property type="match status" value="1"/>
</dbReference>
<reference evidence="11 12" key="1">
    <citation type="submission" date="2014-11" db="EMBL/GenBank/DDBJ databases">
        <title>Draft genome sequence of Chelonobacter oris 1662T, associated with respiratory disease in Hermann's Tortoises.</title>
        <authorList>
            <person name="Kudirkiene E."/>
            <person name="Hansen M.J."/>
            <person name="Bojesen A.M."/>
        </authorList>
    </citation>
    <scope>NUCLEOTIDE SEQUENCE [LARGE SCALE GENOMIC DNA]</scope>
    <source>
        <strain evidence="11 12">1662</strain>
    </source>
</reference>
<dbReference type="AlphaFoldDB" id="A0A0A3AK65"/>
<evidence type="ECO:0000256" key="9">
    <source>
        <dbReference type="RuleBase" id="RU363032"/>
    </source>
</evidence>
<comment type="caution">
    <text evidence="11">The sequence shown here is derived from an EMBL/GenBank/DDBJ whole genome shotgun (WGS) entry which is preliminary data.</text>
</comment>
<keyword evidence="6 9" id="KW-1133">Transmembrane helix</keyword>
<protein>
    <submittedName>
        <fullName evidence="11">Peptide ABC transporter permease</fullName>
    </submittedName>
</protein>
<feature type="transmembrane region" description="Helical" evidence="9">
    <location>
        <begin position="28"/>
        <end position="48"/>
    </location>
</feature>
<gene>
    <name evidence="11" type="ORF">OA57_09095</name>
</gene>
<feature type="transmembrane region" description="Helical" evidence="9">
    <location>
        <begin position="260"/>
        <end position="282"/>
    </location>
</feature>
<dbReference type="EMBL" id="JSUM01000014">
    <property type="protein sequence ID" value="KGQ69783.1"/>
    <property type="molecule type" value="Genomic_DNA"/>
</dbReference>
<organism evidence="11 12">
    <name type="scientific">Chelonobacter oris</name>
    <dbReference type="NCBI Taxonomy" id="505317"/>
    <lineage>
        <taxon>Bacteria</taxon>
        <taxon>Pseudomonadati</taxon>
        <taxon>Pseudomonadota</taxon>
        <taxon>Gammaproteobacteria</taxon>
        <taxon>Pasteurellales</taxon>
        <taxon>Pasteurellaceae</taxon>
        <taxon>Chelonobacter</taxon>
    </lineage>
</organism>
<feature type="domain" description="ABC transmembrane type-1" evidence="10">
    <location>
        <begin position="94"/>
        <end position="283"/>
    </location>
</feature>
<dbReference type="GO" id="GO:0005886">
    <property type="term" value="C:plasma membrane"/>
    <property type="evidence" value="ECO:0007669"/>
    <property type="project" value="UniProtKB-SubCell"/>
</dbReference>
<dbReference type="PROSITE" id="PS50928">
    <property type="entry name" value="ABC_TM1"/>
    <property type="match status" value="1"/>
</dbReference>
<keyword evidence="12" id="KW-1185">Reference proteome</keyword>
<dbReference type="InterPro" id="IPR025966">
    <property type="entry name" value="OppC_N"/>
</dbReference>
<evidence type="ECO:0000256" key="7">
    <source>
        <dbReference type="ARBA" id="ARBA00023136"/>
    </source>
</evidence>
<dbReference type="GO" id="GO:0055085">
    <property type="term" value="P:transmembrane transport"/>
    <property type="evidence" value="ECO:0007669"/>
    <property type="project" value="InterPro"/>
</dbReference>
<comment type="similarity">
    <text evidence="8">Belongs to the binding-protein-dependent transport system permease family. OppBC subfamily.</text>
</comment>
<keyword evidence="3" id="KW-1003">Cell membrane</keyword>
<accession>A0A0A3AK65</accession>
<name>A0A0A3AK65_9PAST</name>
<dbReference type="STRING" id="505317.OA57_09095"/>
<dbReference type="Pfam" id="PF12911">
    <property type="entry name" value="OppC_N"/>
    <property type="match status" value="1"/>
</dbReference>
<dbReference type="RefSeq" id="WP_034616657.1">
    <property type="nucleotide sequence ID" value="NZ_JSUM01000014.1"/>
</dbReference>
<keyword evidence="4" id="KW-0997">Cell inner membrane</keyword>
<dbReference type="Pfam" id="PF00528">
    <property type="entry name" value="BPD_transp_1"/>
    <property type="match status" value="1"/>
</dbReference>
<evidence type="ECO:0000256" key="2">
    <source>
        <dbReference type="ARBA" id="ARBA00022448"/>
    </source>
</evidence>
<dbReference type="PANTHER" id="PTHR43386:SF5">
    <property type="entry name" value="PUTRESCINE EXPORT SYSTEM PERMEASE PROTEIN SAPC"/>
    <property type="match status" value="1"/>
</dbReference>
<evidence type="ECO:0000259" key="10">
    <source>
        <dbReference type="PROSITE" id="PS50928"/>
    </source>
</evidence>
<evidence type="ECO:0000256" key="1">
    <source>
        <dbReference type="ARBA" id="ARBA00004429"/>
    </source>
</evidence>
<evidence type="ECO:0000313" key="11">
    <source>
        <dbReference type="EMBL" id="KGQ69783.1"/>
    </source>
</evidence>
<dbReference type="OrthoDB" id="9805884at2"/>
<evidence type="ECO:0000256" key="4">
    <source>
        <dbReference type="ARBA" id="ARBA00022519"/>
    </source>
</evidence>
<feature type="transmembrane region" description="Helical" evidence="9">
    <location>
        <begin position="160"/>
        <end position="180"/>
    </location>
</feature>
<feature type="transmembrane region" description="Helical" evidence="9">
    <location>
        <begin position="133"/>
        <end position="154"/>
    </location>
</feature>
<evidence type="ECO:0000256" key="3">
    <source>
        <dbReference type="ARBA" id="ARBA00022475"/>
    </source>
</evidence>
<comment type="subcellular location">
    <subcellularLocation>
        <location evidence="1">Cell inner membrane</location>
        <topology evidence="1">Multi-pass membrane protein</topology>
    </subcellularLocation>
    <subcellularLocation>
        <location evidence="9">Cell membrane</location>
        <topology evidence="9">Multi-pass membrane protein</topology>
    </subcellularLocation>
</comment>
<dbReference type="SUPFAM" id="SSF161098">
    <property type="entry name" value="MetI-like"/>
    <property type="match status" value="1"/>
</dbReference>
<evidence type="ECO:0000313" key="12">
    <source>
        <dbReference type="Proteomes" id="UP000030380"/>
    </source>
</evidence>
<dbReference type="InterPro" id="IPR035906">
    <property type="entry name" value="MetI-like_sf"/>
</dbReference>
<feature type="transmembrane region" description="Helical" evidence="9">
    <location>
        <begin position="222"/>
        <end position="240"/>
    </location>
</feature>
<dbReference type="PANTHER" id="PTHR43386">
    <property type="entry name" value="OLIGOPEPTIDE TRANSPORT SYSTEM PERMEASE PROTEIN APPC"/>
    <property type="match status" value="1"/>
</dbReference>
<evidence type="ECO:0000256" key="6">
    <source>
        <dbReference type="ARBA" id="ARBA00022989"/>
    </source>
</evidence>
<evidence type="ECO:0000256" key="5">
    <source>
        <dbReference type="ARBA" id="ARBA00022692"/>
    </source>
</evidence>
<keyword evidence="5 9" id="KW-0812">Transmembrane</keyword>
<keyword evidence="7 9" id="KW-0472">Membrane</keyword>
<sequence>MLDKEPDEFRFTSPLQEIWQLFRRNKPALLCGYLLLLLLMLMLFAPLLSPYGNNIQFVGQELLPPSWGNQGQIAFFFGTDDLGRDLLSRLIIGLRYTFGGALIVALLTLLIGGLLGIIAGTSQGIKSNILGHFLDAFLSIPILLLAIIIATLMQPSLLNAILAILLASLPYFIHQVYLALQSEIHKEYVLMLRLDGASRRYLINKVMLPNLIPVFIRLTSRIFTLAILDISALSFIALGAQPPQPEWGALIREYIDLIYLAPWLSVLPGLILMLVILVVLLFSDGLAKAVERYFRKI</sequence>
<dbReference type="CDD" id="cd06261">
    <property type="entry name" value="TM_PBP2"/>
    <property type="match status" value="1"/>
</dbReference>
<proteinExistence type="inferred from homology"/>
<keyword evidence="2 9" id="KW-0813">Transport</keyword>